<name>A0A0F8WPP3_9ZZZZ</name>
<sequence length="101" mass="11414">MDSHTFSDSPAAENLVAILTEGQYAQHVVKVNKILSQWFAYSGSVMAILDEKVRQGTLNLWRAHFLERLRGNSLPAIVESHACNVIVTRYRQCLRGIKDKT</sequence>
<proteinExistence type="predicted"/>
<accession>A0A0F8WPP3</accession>
<protein>
    <submittedName>
        <fullName evidence="1">Uncharacterized protein</fullName>
    </submittedName>
</protein>
<evidence type="ECO:0000313" key="1">
    <source>
        <dbReference type="EMBL" id="KKK50300.1"/>
    </source>
</evidence>
<reference evidence="1" key="1">
    <citation type="journal article" date="2015" name="Nature">
        <title>Complex archaea that bridge the gap between prokaryotes and eukaryotes.</title>
        <authorList>
            <person name="Spang A."/>
            <person name="Saw J.H."/>
            <person name="Jorgensen S.L."/>
            <person name="Zaremba-Niedzwiedzka K."/>
            <person name="Martijn J."/>
            <person name="Lind A.E."/>
            <person name="van Eijk R."/>
            <person name="Schleper C."/>
            <person name="Guy L."/>
            <person name="Ettema T.J."/>
        </authorList>
    </citation>
    <scope>NUCLEOTIDE SEQUENCE</scope>
</reference>
<gene>
    <name evidence="1" type="ORF">LCGC14_3126390</name>
</gene>
<comment type="caution">
    <text evidence="1">The sequence shown here is derived from an EMBL/GenBank/DDBJ whole genome shotgun (WGS) entry which is preliminary data.</text>
</comment>
<organism evidence="1">
    <name type="scientific">marine sediment metagenome</name>
    <dbReference type="NCBI Taxonomy" id="412755"/>
    <lineage>
        <taxon>unclassified sequences</taxon>
        <taxon>metagenomes</taxon>
        <taxon>ecological metagenomes</taxon>
    </lineage>
</organism>
<dbReference type="AlphaFoldDB" id="A0A0F8WPP3"/>
<dbReference type="EMBL" id="LAZR01068090">
    <property type="protein sequence ID" value="KKK50300.1"/>
    <property type="molecule type" value="Genomic_DNA"/>
</dbReference>